<name>A0AA95K7D1_9GAMM</name>
<evidence type="ECO:0000313" key="2">
    <source>
        <dbReference type="Proteomes" id="UP001177597"/>
    </source>
</evidence>
<accession>A0AA95K7D1</accession>
<gene>
    <name evidence="1" type="ORF">QE207_16520</name>
</gene>
<dbReference type="Proteomes" id="UP001177597">
    <property type="component" value="Chromosome"/>
</dbReference>
<sequence>MDSNGKATFFSRDELLSRRIVFDQSHTTKSDIKDLQTTDFAFFSLDIGENGKSNSRFGKNKYEIPLKEIADNGYLRESFFAMNDTLYWNKIIPPQWPLAAQESLMRRMGTILDTHDVDNLTQLELGNYPEETVFSYGEHLNQLAIRMLWPLVADNSNMSTKGRNTILSTTTPDEYDSLLSILYRVQVLVPVKLETEYFSRK</sequence>
<dbReference type="RefSeq" id="WP_280629248.1">
    <property type="nucleotide sequence ID" value="NZ_CP123498.1"/>
</dbReference>
<dbReference type="AlphaFoldDB" id="A0AA95K7D1"/>
<proteinExistence type="predicted"/>
<reference evidence="1" key="1">
    <citation type="submission" date="2023-04" db="EMBL/GenBank/DDBJ databases">
        <title>Genome dynamics across the evolutionary transition to endosymbiosis.</title>
        <authorList>
            <person name="Siozios S."/>
            <person name="Nadal-Jimenez P."/>
            <person name="Azagi T."/>
            <person name="Sprong H."/>
            <person name="Frost C.L."/>
            <person name="Parratt S.R."/>
            <person name="Taylor G."/>
            <person name="Brettell L."/>
            <person name="Lew K.C."/>
            <person name="Croft L."/>
            <person name="King K.C."/>
            <person name="Brockhurst M.A."/>
            <person name="Hypsa V."/>
            <person name="Novakova E."/>
            <person name="Darby A.C."/>
            <person name="Hurst G.D.D."/>
        </authorList>
    </citation>
    <scope>NUCLEOTIDE SEQUENCE</scope>
    <source>
        <strain evidence="1">AIh</strain>
    </source>
</reference>
<organism evidence="1 2">
    <name type="scientific">Arsenophonus nasoniae</name>
    <name type="common">son-killer infecting Nasonia vitripennis</name>
    <dbReference type="NCBI Taxonomy" id="638"/>
    <lineage>
        <taxon>Bacteria</taxon>
        <taxon>Pseudomonadati</taxon>
        <taxon>Pseudomonadota</taxon>
        <taxon>Gammaproteobacteria</taxon>
        <taxon>Enterobacterales</taxon>
        <taxon>Morganellaceae</taxon>
        <taxon>Arsenophonus</taxon>
    </lineage>
</organism>
<protein>
    <submittedName>
        <fullName evidence="1">Uncharacterized protein</fullName>
    </submittedName>
</protein>
<evidence type="ECO:0000313" key="1">
    <source>
        <dbReference type="EMBL" id="WGL95238.1"/>
    </source>
</evidence>
<dbReference type="EMBL" id="CP123498">
    <property type="protein sequence ID" value="WGL95238.1"/>
    <property type="molecule type" value="Genomic_DNA"/>
</dbReference>